<dbReference type="SUPFAM" id="SSF47203">
    <property type="entry name" value="Acyl-CoA dehydrogenase C-terminal domain-like"/>
    <property type="match status" value="1"/>
</dbReference>
<comment type="similarity">
    <text evidence="2">Belongs to the acyl-CoA dehydrogenase family.</text>
</comment>
<evidence type="ECO:0000313" key="11">
    <source>
        <dbReference type="Proteomes" id="UP000286681"/>
    </source>
</evidence>
<evidence type="ECO:0000256" key="2">
    <source>
        <dbReference type="ARBA" id="ARBA00009347"/>
    </source>
</evidence>
<dbReference type="GeneID" id="44131025"/>
<dbReference type="Gene3D" id="1.20.140.10">
    <property type="entry name" value="Butyryl-CoA Dehydrogenase, subunit A, domain 3"/>
    <property type="match status" value="1"/>
</dbReference>
<reference evidence="8" key="1">
    <citation type="submission" date="2016-12" db="EMBL/GenBank/DDBJ databases">
        <title>Whole genome sequencing of Sphingomonas koreensis.</title>
        <authorList>
            <person name="Conlan S."/>
            <person name="Thomas P.J."/>
            <person name="Mullikin J."/>
            <person name="Palmore T.N."/>
            <person name="Frank K.M."/>
            <person name="Segre J.A."/>
        </authorList>
    </citation>
    <scope>NUCLEOTIDE SEQUENCE</scope>
    <source>
        <strain evidence="8">ABOJV</strain>
    </source>
</reference>
<keyword evidence="5" id="KW-0560">Oxidoreductase</keyword>
<dbReference type="InterPro" id="IPR037069">
    <property type="entry name" value="AcylCoA_DH/ox_N_sf"/>
</dbReference>
<evidence type="ECO:0000259" key="7">
    <source>
        <dbReference type="Pfam" id="PF02771"/>
    </source>
</evidence>
<dbReference type="Proteomes" id="UP000185161">
    <property type="component" value="Chromosome"/>
</dbReference>
<dbReference type="PANTHER" id="PTHR43884">
    <property type="entry name" value="ACYL-COA DEHYDROGENASE"/>
    <property type="match status" value="1"/>
</dbReference>
<proteinExistence type="inferred from homology"/>
<dbReference type="Gene3D" id="1.10.540.10">
    <property type="entry name" value="Acyl-CoA dehydrogenase/oxidase, N-terminal domain"/>
    <property type="match status" value="1"/>
</dbReference>
<dbReference type="AlphaFoldDB" id="A0A1L6J5F9"/>
<evidence type="ECO:0000256" key="3">
    <source>
        <dbReference type="ARBA" id="ARBA00022630"/>
    </source>
</evidence>
<keyword evidence="10" id="KW-1185">Reference proteome</keyword>
<evidence type="ECO:0000313" key="9">
    <source>
        <dbReference type="EMBL" id="RSV00719.1"/>
    </source>
</evidence>
<evidence type="ECO:0000256" key="5">
    <source>
        <dbReference type="ARBA" id="ARBA00023002"/>
    </source>
</evidence>
<protein>
    <submittedName>
        <fullName evidence="9">Acyl-CoA dehydrogenase</fullName>
    </submittedName>
</protein>
<dbReference type="EMBL" id="QQWO01000015">
    <property type="protein sequence ID" value="RSV00719.1"/>
    <property type="molecule type" value="Genomic_DNA"/>
</dbReference>
<reference evidence="9 11" key="3">
    <citation type="submission" date="2018-07" db="EMBL/GenBank/DDBJ databases">
        <title>Genomic and Epidemiologic Investigation of an Indolent Hospital Outbreak.</title>
        <authorList>
            <person name="Johnson R.C."/>
            <person name="Deming C."/>
            <person name="Conlan S."/>
            <person name="Zellmer C.J."/>
            <person name="Michelin A.V."/>
            <person name="Lee-Lin S."/>
            <person name="Thomas P.J."/>
            <person name="Park M."/>
            <person name="Weingarten R.A."/>
            <person name="Less J."/>
            <person name="Dekker J.P."/>
            <person name="Frank K.M."/>
            <person name="Musser K.A."/>
            <person name="Mcquiston J.R."/>
            <person name="Henderson D.K."/>
            <person name="Lau A.F."/>
            <person name="Palmore T.N."/>
            <person name="Segre J.A."/>
        </authorList>
    </citation>
    <scope>NUCLEOTIDE SEQUENCE [LARGE SCALE GENOMIC DNA]</scope>
    <source>
        <strain evidence="9 11">SK-NIH.Env10_0317</strain>
    </source>
</reference>
<keyword evidence="4" id="KW-0274">FAD</keyword>
<evidence type="ECO:0000256" key="1">
    <source>
        <dbReference type="ARBA" id="ARBA00001974"/>
    </source>
</evidence>
<dbReference type="Pfam" id="PF00441">
    <property type="entry name" value="Acyl-CoA_dh_1"/>
    <property type="match status" value="1"/>
</dbReference>
<organism evidence="8 10">
    <name type="scientific">Sphingomonas koreensis</name>
    <dbReference type="NCBI Taxonomy" id="93064"/>
    <lineage>
        <taxon>Bacteria</taxon>
        <taxon>Pseudomonadati</taxon>
        <taxon>Pseudomonadota</taxon>
        <taxon>Alphaproteobacteria</taxon>
        <taxon>Sphingomonadales</taxon>
        <taxon>Sphingomonadaceae</taxon>
        <taxon>Sphingomonas</taxon>
    </lineage>
</organism>
<feature type="domain" description="Acyl-CoA dehydrogenase/oxidase N-terminal" evidence="7">
    <location>
        <begin position="6"/>
        <end position="101"/>
    </location>
</feature>
<dbReference type="Proteomes" id="UP000286681">
    <property type="component" value="Unassembled WGS sequence"/>
</dbReference>
<gene>
    <name evidence="8" type="ORF">BRX40_00450</name>
    <name evidence="9" type="ORF">CA257_16720</name>
</gene>
<dbReference type="GO" id="GO:0050660">
    <property type="term" value="F:flavin adenine dinucleotide binding"/>
    <property type="evidence" value="ECO:0007669"/>
    <property type="project" value="InterPro"/>
</dbReference>
<name>A0A1L6J5F9_9SPHN</name>
<dbReference type="RefSeq" id="WP_075150293.1">
    <property type="nucleotide sequence ID" value="NZ_CP018820.1"/>
</dbReference>
<sequence>MPYLYSDEQNQIREEVRRTLSGTADPATLRALLETSGQYDEGYWQTARDMGWTAMNVAEADGGLGLSLVETIIVAEETGRVLAGAPFLSTGFAAAHALKLGDQPELLGALASGQKIVALAFSEGNEPLPLAPDVTIGPDGRVAGEKAAVLGGAVADVALILCRDAGGVPAIALIDLNSVGVTRAAIPSIDNSRCLATLSFDGAAATVLGLNDAALVARQCLARFALHLASEAVGGIEACLKLAADYANQRQAFGQAIGKFQAVKHAISEIYVANELARASVLDAAVRLENGDDDAEAYVAAARLNAIHGYDYAAAATTQVHGGIGVTWEAEPHLHYRRARSLALEAGGVTYWEDRIASYLEAA</sequence>
<evidence type="ECO:0000313" key="10">
    <source>
        <dbReference type="Proteomes" id="UP000185161"/>
    </source>
</evidence>
<dbReference type="Pfam" id="PF02771">
    <property type="entry name" value="Acyl-CoA_dh_N"/>
    <property type="match status" value="1"/>
</dbReference>
<dbReference type="InterPro" id="IPR036250">
    <property type="entry name" value="AcylCo_DH-like_C"/>
</dbReference>
<feature type="domain" description="Acyl-CoA dehydrogenase/oxidase C-terminal" evidence="6">
    <location>
        <begin position="216"/>
        <end position="347"/>
    </location>
</feature>
<dbReference type="InterPro" id="IPR009100">
    <property type="entry name" value="AcylCoA_DH/oxidase_NM_dom_sf"/>
</dbReference>
<keyword evidence="3" id="KW-0285">Flavoprotein</keyword>
<evidence type="ECO:0000259" key="6">
    <source>
        <dbReference type="Pfam" id="PF00441"/>
    </source>
</evidence>
<dbReference type="STRING" id="93064.BRX40_00450"/>
<dbReference type="KEGG" id="skr:BRX40_00450"/>
<accession>A0A1L6J5F9</accession>
<dbReference type="InterPro" id="IPR009075">
    <property type="entry name" value="AcylCo_DH/oxidase_C"/>
</dbReference>
<dbReference type="InterPro" id="IPR013786">
    <property type="entry name" value="AcylCoA_DH/ox_N"/>
</dbReference>
<comment type="cofactor">
    <cofactor evidence="1">
        <name>FAD</name>
        <dbReference type="ChEBI" id="CHEBI:57692"/>
    </cofactor>
</comment>
<dbReference type="SUPFAM" id="SSF56645">
    <property type="entry name" value="Acyl-CoA dehydrogenase NM domain-like"/>
    <property type="match status" value="1"/>
</dbReference>
<evidence type="ECO:0000256" key="4">
    <source>
        <dbReference type="ARBA" id="ARBA00022827"/>
    </source>
</evidence>
<dbReference type="GO" id="GO:0003995">
    <property type="term" value="F:acyl-CoA dehydrogenase activity"/>
    <property type="evidence" value="ECO:0007669"/>
    <property type="project" value="TreeGrafter"/>
</dbReference>
<dbReference type="OrthoDB" id="7328575at2"/>
<dbReference type="EMBL" id="CP018820">
    <property type="protein sequence ID" value="APR51104.1"/>
    <property type="molecule type" value="Genomic_DNA"/>
</dbReference>
<evidence type="ECO:0000313" key="8">
    <source>
        <dbReference type="EMBL" id="APR51104.1"/>
    </source>
</evidence>
<dbReference type="PANTHER" id="PTHR43884:SF20">
    <property type="entry name" value="ACYL-COA DEHYDROGENASE FADE28"/>
    <property type="match status" value="1"/>
</dbReference>
<reference evidence="10" key="2">
    <citation type="submission" date="2016-12" db="EMBL/GenBank/DDBJ databases">
        <title>Whole genome sequencing of Sphingomonas sp. ABOJV.</title>
        <authorList>
            <person name="Conlan S."/>
            <person name="Thomas P.J."/>
            <person name="Mullikin J."/>
            <person name="Palmore T.N."/>
            <person name="Frank K.M."/>
            <person name="Segre J.A."/>
        </authorList>
    </citation>
    <scope>NUCLEOTIDE SEQUENCE [LARGE SCALE GENOMIC DNA]</scope>
    <source>
        <strain evidence="10">ABOJV</strain>
    </source>
</reference>